<comment type="caution">
    <text evidence="1">The sequence shown here is derived from an EMBL/GenBank/DDBJ whole genome shotgun (WGS) entry which is preliminary data.</text>
</comment>
<name>A0ABV2ASM6_9EUKA</name>
<accession>A0ABV2ASM6</accession>
<feature type="non-terminal residue" evidence="1">
    <location>
        <position position="224"/>
    </location>
</feature>
<dbReference type="Proteomes" id="UP001439008">
    <property type="component" value="Unassembled WGS sequence"/>
</dbReference>
<evidence type="ECO:0000313" key="2">
    <source>
        <dbReference type="Proteomes" id="UP001439008"/>
    </source>
</evidence>
<protein>
    <submittedName>
        <fullName evidence="1">Uncharacterized protein</fullName>
    </submittedName>
</protein>
<proteinExistence type="predicted"/>
<evidence type="ECO:0000313" key="1">
    <source>
        <dbReference type="EMBL" id="MES1922451.1"/>
    </source>
</evidence>
<keyword evidence="2" id="KW-1185">Reference proteome</keyword>
<gene>
    <name evidence="1" type="ORF">MHBO_003966</name>
</gene>
<sequence>MSGMKRPGMVAYNAVNRTIVETMHELAFALLPSKEIDAKNCKDPRAIMACKTLEITFMARRKYSYQKYSPTDTFNLIRNILEELEPDETTPKKDMCTVYYILETLYPVSEDFTKQQEKLKTELDKIQDLEIREELRNLNARTLSGDGVRESLGHLLEQKVFNIGEKCPIYLKQQICDLLIEIETTDYDQNDDEIETTVSDQNDVEIETTTELAKFKSIQNCLSD</sequence>
<organism evidence="1 2">
    <name type="scientific">Bonamia ostreae</name>
    <dbReference type="NCBI Taxonomy" id="126728"/>
    <lineage>
        <taxon>Eukaryota</taxon>
        <taxon>Sar</taxon>
        <taxon>Rhizaria</taxon>
        <taxon>Endomyxa</taxon>
        <taxon>Ascetosporea</taxon>
        <taxon>Haplosporida</taxon>
        <taxon>Bonamia</taxon>
    </lineage>
</organism>
<reference evidence="1 2" key="1">
    <citation type="journal article" date="2024" name="BMC Biol.">
        <title>Comparative genomics of Ascetosporea gives new insight into the evolutionary basis for animal parasitism in Rhizaria.</title>
        <authorList>
            <person name="Hiltunen Thoren M."/>
            <person name="Onut-Brannstrom I."/>
            <person name="Alfjorden A."/>
            <person name="Peckova H."/>
            <person name="Swords F."/>
            <person name="Hooper C."/>
            <person name="Holzer A.S."/>
            <person name="Bass D."/>
            <person name="Burki F."/>
        </authorList>
    </citation>
    <scope>NUCLEOTIDE SEQUENCE [LARGE SCALE GENOMIC DNA]</scope>
    <source>
        <strain evidence="1">20-A016</strain>
    </source>
</reference>
<dbReference type="EMBL" id="JBDODL010002854">
    <property type="protein sequence ID" value="MES1922451.1"/>
    <property type="molecule type" value="Genomic_DNA"/>
</dbReference>